<accession>A0A9W7AVR7</accession>
<name>A0A9W7AVR7_9STRA</name>
<comment type="caution">
    <text evidence="2">The sequence shown here is derived from an EMBL/GenBank/DDBJ whole genome shotgun (WGS) entry which is preliminary data.</text>
</comment>
<dbReference type="AlphaFoldDB" id="A0A9W7AVR7"/>
<dbReference type="InterPro" id="IPR029063">
    <property type="entry name" value="SAM-dependent_MTases_sf"/>
</dbReference>
<evidence type="ECO:0000313" key="3">
    <source>
        <dbReference type="Proteomes" id="UP001165082"/>
    </source>
</evidence>
<dbReference type="EMBL" id="BRXZ01001615">
    <property type="protein sequence ID" value="GMH75279.1"/>
    <property type="molecule type" value="Genomic_DNA"/>
</dbReference>
<sequence>MSWDAAAYERYVAPLTGKFSARLMRESAKLIPSTKCPAFLDVCCGSGVAHDFFGANVPEGSTYTGVDIDGGMISYAKEKRGVDAHKASVTDLEEVFDDGFFDSAFSNFGVIFAPDVGAGIKEMVRVVKAANGVVGLSAWAEPSCTEVFQMFGDALEEVTGVRRGKGRCSVDVVVREMKRAGLVEV</sequence>
<dbReference type="Pfam" id="PF08241">
    <property type="entry name" value="Methyltransf_11"/>
    <property type="match status" value="1"/>
</dbReference>
<protein>
    <recommendedName>
        <fullName evidence="1">Methyltransferase type 11 domain-containing protein</fullName>
    </recommendedName>
</protein>
<evidence type="ECO:0000313" key="2">
    <source>
        <dbReference type="EMBL" id="GMH75279.1"/>
    </source>
</evidence>
<dbReference type="InterPro" id="IPR013216">
    <property type="entry name" value="Methyltransf_11"/>
</dbReference>
<dbReference type="SUPFAM" id="SSF53335">
    <property type="entry name" value="S-adenosyl-L-methionine-dependent methyltransferases"/>
    <property type="match status" value="1"/>
</dbReference>
<proteinExistence type="predicted"/>
<dbReference type="OrthoDB" id="2013972at2759"/>
<reference evidence="2" key="1">
    <citation type="submission" date="2022-07" db="EMBL/GenBank/DDBJ databases">
        <title>Genome analysis of Parmales, a sister group of diatoms, reveals the evolutionary specialization of diatoms from phago-mixotrophs to photoautotrophs.</title>
        <authorList>
            <person name="Ban H."/>
            <person name="Sato S."/>
            <person name="Yoshikawa S."/>
            <person name="Kazumasa Y."/>
            <person name="Nakamura Y."/>
            <person name="Ichinomiya M."/>
            <person name="Saitoh K."/>
            <person name="Sato N."/>
            <person name="Blanc-Mathieu R."/>
            <person name="Endo H."/>
            <person name="Kuwata A."/>
            <person name="Ogata H."/>
        </authorList>
    </citation>
    <scope>NUCLEOTIDE SEQUENCE</scope>
</reference>
<feature type="domain" description="Methyltransferase type 11" evidence="1">
    <location>
        <begin position="40"/>
        <end position="129"/>
    </location>
</feature>
<evidence type="ECO:0000259" key="1">
    <source>
        <dbReference type="Pfam" id="PF08241"/>
    </source>
</evidence>
<organism evidence="2 3">
    <name type="scientific">Triparma retinervis</name>
    <dbReference type="NCBI Taxonomy" id="2557542"/>
    <lineage>
        <taxon>Eukaryota</taxon>
        <taxon>Sar</taxon>
        <taxon>Stramenopiles</taxon>
        <taxon>Ochrophyta</taxon>
        <taxon>Bolidophyceae</taxon>
        <taxon>Parmales</taxon>
        <taxon>Triparmaceae</taxon>
        <taxon>Triparma</taxon>
    </lineage>
</organism>
<gene>
    <name evidence="2" type="ORF">TrRE_jg11577</name>
</gene>
<dbReference type="GO" id="GO:0008757">
    <property type="term" value="F:S-adenosylmethionine-dependent methyltransferase activity"/>
    <property type="evidence" value="ECO:0007669"/>
    <property type="project" value="InterPro"/>
</dbReference>
<keyword evidence="3" id="KW-1185">Reference proteome</keyword>
<feature type="non-terminal residue" evidence="2">
    <location>
        <position position="185"/>
    </location>
</feature>
<dbReference type="Gene3D" id="3.40.50.150">
    <property type="entry name" value="Vaccinia Virus protein VP39"/>
    <property type="match status" value="1"/>
</dbReference>
<dbReference type="Proteomes" id="UP001165082">
    <property type="component" value="Unassembled WGS sequence"/>
</dbReference>